<keyword evidence="2 5" id="KW-0863">Zinc-finger</keyword>
<keyword evidence="1" id="KW-0479">Metal-binding</keyword>
<dbReference type="InterPro" id="IPR038508">
    <property type="entry name" value="ArfGAP_dom_sf"/>
</dbReference>
<evidence type="ECO:0000256" key="3">
    <source>
        <dbReference type="ARBA" id="ARBA00022833"/>
    </source>
</evidence>
<keyword evidence="4" id="KW-0040">ANK repeat</keyword>
<feature type="compositionally biased region" description="Basic and acidic residues" evidence="6">
    <location>
        <begin position="528"/>
        <end position="556"/>
    </location>
</feature>
<dbReference type="InterPro" id="IPR036770">
    <property type="entry name" value="Ankyrin_rpt-contain_sf"/>
</dbReference>
<dbReference type="PANTHER" id="PTHR23180">
    <property type="entry name" value="CENTAURIN/ARF"/>
    <property type="match status" value="1"/>
</dbReference>
<dbReference type="SUPFAM" id="SSF50729">
    <property type="entry name" value="PH domain-like"/>
    <property type="match status" value="1"/>
</dbReference>
<dbReference type="InterPro" id="IPR002110">
    <property type="entry name" value="Ankyrin_rpt"/>
</dbReference>
<feature type="compositionally biased region" description="Basic and acidic residues" evidence="6">
    <location>
        <begin position="381"/>
        <end position="390"/>
    </location>
</feature>
<feature type="domain" description="PH" evidence="7">
    <location>
        <begin position="282"/>
        <end position="378"/>
    </location>
</feature>
<evidence type="ECO:0000259" key="8">
    <source>
        <dbReference type="PROSITE" id="PS50115"/>
    </source>
</evidence>
<name>A0ABY7F1Z2_MYAAR</name>
<evidence type="ECO:0000256" key="4">
    <source>
        <dbReference type="PROSITE-ProRule" id="PRU00023"/>
    </source>
</evidence>
<dbReference type="SMART" id="SM00248">
    <property type="entry name" value="ANK"/>
    <property type="match status" value="4"/>
</dbReference>
<dbReference type="CDD" id="cd13250">
    <property type="entry name" value="PH_ACAP"/>
    <property type="match status" value="1"/>
</dbReference>
<feature type="region of interest" description="Disordered" evidence="6">
    <location>
        <begin position="381"/>
        <end position="428"/>
    </location>
</feature>
<sequence>MASLSESACKRHTSQNLHANSVPVSICIQRASQSASLSASACKGHPSQHPCQQLHAKGIPVNIPVRICIQMSSLSQSAFKRHPSQHLHANSIPVSIYIQTTSLSASACKQNTSPHLHTNQVPVSICMQTTYQSASTYKPSPCQQLHANSIPVRIYIQTKSLSAAACKQHTSQHLHTNQVPVSSCMQMTYQSASTYKPRPCQQLHANDIPVSIYIQTKSLFKSIRSDSDFPDSIHGEIKAHEIRGSLKGASLDNLKAVHGHSEGLKALKVVGFTVSDEDQDGGVHMEGYLFKKTKHAFKAWVRRWFSIEDNQLKYQKRSKDNVVTVMEDDLRLCTVKPVYDIDRRFCFEVLSPSRSHMLQAHTEEEFQAWVTAIQSGVTRAYREAERRQTENEYDTGSVSSAGGANSTSSLASLDTESAGQPKKGKGQLGFGVHVSKVRSITLDTWEPELFKVMSELGNDVVNRIYLVNEDDSFTKPTPESDRNIKEAWIKAKYVQKQFVSKLQPPKSSSNPDSKVKGWRVKKKTRKSPAREIKGDNSKQEGKDNSDSSPLDEKSSPDSDESSGWLEAVLAAGRDTDSGVVPSMSEDSVVTCQTADLDTSGVIVFGTDIDLPDFELDVSSESSGTEEDTKSTSSWEDMSTLDPNMLLYRAAQARNVPVMLEALANGADINWVCTKDGDKTPLMKAVETGSLSACEFLLLNRARLDRMDNKGRTPLLLATSIGNTGQVCQFLKRGADIEAKDNEGNDALSIAVAAANADIVTLLRLAKLNIEMRESDDYLGSNPGDETFNDVFRDFTNMASNNPEKTELRI</sequence>
<dbReference type="InterPro" id="IPR011993">
    <property type="entry name" value="PH-like_dom_sf"/>
</dbReference>
<dbReference type="Proteomes" id="UP001164746">
    <property type="component" value="Chromosome 9"/>
</dbReference>
<dbReference type="Gene3D" id="1.25.40.20">
    <property type="entry name" value="Ankyrin repeat-containing domain"/>
    <property type="match status" value="1"/>
</dbReference>
<dbReference type="Pfam" id="PF12796">
    <property type="entry name" value="Ank_2"/>
    <property type="match status" value="1"/>
</dbReference>
<dbReference type="PROSITE" id="PS50115">
    <property type="entry name" value="ARFGAP"/>
    <property type="match status" value="1"/>
</dbReference>
<feature type="repeat" description="ANK" evidence="4">
    <location>
        <begin position="709"/>
        <end position="741"/>
    </location>
</feature>
<dbReference type="InterPro" id="IPR001849">
    <property type="entry name" value="PH_domain"/>
</dbReference>
<dbReference type="InterPro" id="IPR037278">
    <property type="entry name" value="ARFGAP/RecO"/>
</dbReference>
<evidence type="ECO:0000256" key="1">
    <source>
        <dbReference type="ARBA" id="ARBA00022723"/>
    </source>
</evidence>
<feature type="region of interest" description="Disordered" evidence="6">
    <location>
        <begin position="500"/>
        <end position="562"/>
    </location>
</feature>
<dbReference type="SUPFAM" id="SSF57863">
    <property type="entry name" value="ArfGap/RecO-like zinc finger"/>
    <property type="match status" value="1"/>
</dbReference>
<evidence type="ECO:0000256" key="2">
    <source>
        <dbReference type="ARBA" id="ARBA00022771"/>
    </source>
</evidence>
<protein>
    <submittedName>
        <fullName evidence="9">ACAP2-like protein</fullName>
    </submittedName>
</protein>
<dbReference type="EMBL" id="CP111020">
    <property type="protein sequence ID" value="WAR15204.1"/>
    <property type="molecule type" value="Genomic_DNA"/>
</dbReference>
<dbReference type="InterPro" id="IPR001164">
    <property type="entry name" value="ArfGAP_dom"/>
</dbReference>
<feature type="compositionally biased region" description="Polar residues" evidence="6">
    <location>
        <begin position="394"/>
        <end position="418"/>
    </location>
</feature>
<evidence type="ECO:0000256" key="5">
    <source>
        <dbReference type="PROSITE-ProRule" id="PRU00288"/>
    </source>
</evidence>
<keyword evidence="3" id="KW-0862">Zinc</keyword>
<feature type="domain" description="Arf-GAP" evidence="8">
    <location>
        <begin position="428"/>
        <end position="506"/>
    </location>
</feature>
<dbReference type="SMART" id="SM00105">
    <property type="entry name" value="ArfGap"/>
    <property type="match status" value="1"/>
</dbReference>
<dbReference type="SMART" id="SM00233">
    <property type="entry name" value="PH"/>
    <property type="match status" value="1"/>
</dbReference>
<dbReference type="Pfam" id="PF01412">
    <property type="entry name" value="ArfGap"/>
    <property type="match status" value="1"/>
</dbReference>
<keyword evidence="10" id="KW-1185">Reference proteome</keyword>
<accession>A0ABY7F1Z2</accession>
<evidence type="ECO:0000313" key="10">
    <source>
        <dbReference type="Proteomes" id="UP001164746"/>
    </source>
</evidence>
<evidence type="ECO:0000259" key="7">
    <source>
        <dbReference type="PROSITE" id="PS50003"/>
    </source>
</evidence>
<dbReference type="SUPFAM" id="SSF48403">
    <property type="entry name" value="Ankyrin repeat"/>
    <property type="match status" value="1"/>
</dbReference>
<evidence type="ECO:0000256" key="6">
    <source>
        <dbReference type="SAM" id="MobiDB-lite"/>
    </source>
</evidence>
<dbReference type="Gene3D" id="1.10.220.150">
    <property type="entry name" value="Arf GTPase activating protein"/>
    <property type="match status" value="1"/>
</dbReference>
<gene>
    <name evidence="9" type="ORF">MAR_005309</name>
</gene>
<feature type="region of interest" description="Disordered" evidence="6">
    <location>
        <begin position="616"/>
        <end position="636"/>
    </location>
</feature>
<feature type="compositionally biased region" description="Basic residues" evidence="6">
    <location>
        <begin position="516"/>
        <end position="527"/>
    </location>
</feature>
<dbReference type="PANTHER" id="PTHR23180:SF399">
    <property type="entry name" value="BLOWN FUSE, ISOFORM A-RELATED"/>
    <property type="match status" value="1"/>
</dbReference>
<dbReference type="Pfam" id="PF00169">
    <property type="entry name" value="PH"/>
    <property type="match status" value="1"/>
</dbReference>
<feature type="compositionally biased region" description="Polar residues" evidence="6">
    <location>
        <begin position="500"/>
        <end position="512"/>
    </location>
</feature>
<dbReference type="Gene3D" id="2.30.29.30">
    <property type="entry name" value="Pleckstrin-homology domain (PH domain)/Phosphotyrosine-binding domain (PTB)"/>
    <property type="match status" value="1"/>
</dbReference>
<dbReference type="PROSITE" id="PS50003">
    <property type="entry name" value="PH_DOMAIN"/>
    <property type="match status" value="1"/>
</dbReference>
<evidence type="ECO:0000313" key="9">
    <source>
        <dbReference type="EMBL" id="WAR15204.1"/>
    </source>
</evidence>
<proteinExistence type="predicted"/>
<dbReference type="PROSITE" id="PS50297">
    <property type="entry name" value="ANK_REP_REGION"/>
    <property type="match status" value="1"/>
</dbReference>
<organism evidence="9 10">
    <name type="scientific">Mya arenaria</name>
    <name type="common">Soft-shell clam</name>
    <dbReference type="NCBI Taxonomy" id="6604"/>
    <lineage>
        <taxon>Eukaryota</taxon>
        <taxon>Metazoa</taxon>
        <taxon>Spiralia</taxon>
        <taxon>Lophotrochozoa</taxon>
        <taxon>Mollusca</taxon>
        <taxon>Bivalvia</taxon>
        <taxon>Autobranchia</taxon>
        <taxon>Heteroconchia</taxon>
        <taxon>Euheterodonta</taxon>
        <taxon>Imparidentia</taxon>
        <taxon>Neoheterodontei</taxon>
        <taxon>Myida</taxon>
        <taxon>Myoidea</taxon>
        <taxon>Myidae</taxon>
        <taxon>Mya</taxon>
    </lineage>
</organism>
<dbReference type="InterPro" id="IPR045258">
    <property type="entry name" value="ACAP1/2/3-like"/>
</dbReference>
<reference evidence="9" key="1">
    <citation type="submission" date="2022-11" db="EMBL/GenBank/DDBJ databases">
        <title>Centuries of genome instability and evolution in soft-shell clam transmissible cancer (bioRxiv).</title>
        <authorList>
            <person name="Hart S.F.M."/>
            <person name="Yonemitsu M.A."/>
            <person name="Giersch R.M."/>
            <person name="Beal B.F."/>
            <person name="Arriagada G."/>
            <person name="Davis B.W."/>
            <person name="Ostrander E.A."/>
            <person name="Goff S.P."/>
            <person name="Metzger M.J."/>
        </authorList>
    </citation>
    <scope>NUCLEOTIDE SEQUENCE</scope>
    <source>
        <strain evidence="9">MELC-2E11</strain>
        <tissue evidence="9">Siphon/mantle</tissue>
    </source>
</reference>
<dbReference type="PROSITE" id="PS50088">
    <property type="entry name" value="ANK_REPEAT"/>
    <property type="match status" value="1"/>
</dbReference>